<dbReference type="RefSeq" id="WP_284351747.1">
    <property type="nucleotide sequence ID" value="NZ_BRXS01000006.1"/>
</dbReference>
<dbReference type="InterPro" id="IPR027417">
    <property type="entry name" value="P-loop_NTPase"/>
</dbReference>
<dbReference type="PANTHER" id="PTHR43581">
    <property type="entry name" value="ATP/GTP PHOSPHATASE"/>
    <property type="match status" value="1"/>
</dbReference>
<comment type="caution">
    <text evidence="4">The sequence shown here is derived from an EMBL/GenBank/DDBJ whole genome shotgun (WGS) entry which is preliminary data.</text>
</comment>
<reference evidence="4" key="1">
    <citation type="submission" date="2022-08" db="EMBL/GenBank/DDBJ databases">
        <title>Draft genome sequencing of Roseisolibacter agri AW1220.</title>
        <authorList>
            <person name="Tobiishi Y."/>
            <person name="Tonouchi A."/>
        </authorList>
    </citation>
    <scope>NUCLEOTIDE SEQUENCE</scope>
    <source>
        <strain evidence="4">AW1220</strain>
    </source>
</reference>
<dbReference type="Pfam" id="PF13175">
    <property type="entry name" value="AAA_15"/>
    <property type="match status" value="1"/>
</dbReference>
<dbReference type="GO" id="GO:0005524">
    <property type="term" value="F:ATP binding"/>
    <property type="evidence" value="ECO:0007669"/>
    <property type="project" value="InterPro"/>
</dbReference>
<dbReference type="GO" id="GO:0016887">
    <property type="term" value="F:ATP hydrolysis activity"/>
    <property type="evidence" value="ECO:0007669"/>
    <property type="project" value="InterPro"/>
</dbReference>
<evidence type="ECO:0000259" key="1">
    <source>
        <dbReference type="Pfam" id="PF13175"/>
    </source>
</evidence>
<accession>A0AA37Q672</accession>
<evidence type="ECO:0000313" key="5">
    <source>
        <dbReference type="Proteomes" id="UP001161325"/>
    </source>
</evidence>
<protein>
    <recommendedName>
        <fullName evidence="6">Recombination protein F</fullName>
    </recommendedName>
</protein>
<organism evidence="4 5">
    <name type="scientific">Roseisolibacter agri</name>
    <dbReference type="NCBI Taxonomy" id="2014610"/>
    <lineage>
        <taxon>Bacteria</taxon>
        <taxon>Pseudomonadati</taxon>
        <taxon>Gemmatimonadota</taxon>
        <taxon>Gemmatimonadia</taxon>
        <taxon>Gemmatimonadales</taxon>
        <taxon>Gemmatimonadaceae</taxon>
        <taxon>Roseisolibacter</taxon>
    </lineage>
</organism>
<evidence type="ECO:0000259" key="2">
    <source>
        <dbReference type="Pfam" id="PF13304"/>
    </source>
</evidence>
<dbReference type="InterPro" id="IPR003959">
    <property type="entry name" value="ATPase_AAA_core"/>
</dbReference>
<dbReference type="Proteomes" id="UP001161325">
    <property type="component" value="Unassembled WGS sequence"/>
</dbReference>
<dbReference type="PANTHER" id="PTHR43581:SF3">
    <property type="entry name" value="AAA+ ATPASE DOMAIN-CONTAINING PROTEIN"/>
    <property type="match status" value="1"/>
</dbReference>
<dbReference type="InterPro" id="IPR051396">
    <property type="entry name" value="Bact_Antivir_Def_Nuclease"/>
</dbReference>
<dbReference type="Gene3D" id="3.40.50.300">
    <property type="entry name" value="P-loop containing nucleotide triphosphate hydrolases"/>
    <property type="match status" value="1"/>
</dbReference>
<dbReference type="Pfam" id="PF13304">
    <property type="entry name" value="AAA_21"/>
    <property type="match status" value="1"/>
</dbReference>
<dbReference type="InterPro" id="IPR041685">
    <property type="entry name" value="AAA_GajA/Old/RecF-like"/>
</dbReference>
<sequence length="681" mass="74612">MLLSQVEVNQFKSIEKPLTVSIDPNVTVFVGMNEAGKSAFLQALHKSDSVDDSDSFNPVADYPRRALTTYLKEHGAGNVAVATELTYTLSDDEIAEINRTYGTSLPKNAEFSVEHKYDNTIAIGLDVDEEPVVKRLVANASLSKDARDAADGAKDVRDLAERLSDIEGTDADDAFLAELQGRIKAASDNWKSVVANEVWRNYLKPRLPKFLYFDDYHMLPGKVNLADLAARSKAAKNDPSRLTTAHRGVLALLRMADIDLADLSNPDGYETIKAKLEGISNSITDQVFEYWKQNENLEVEFDIRADAKEEPPFNDGPNLYIRIRNKRHRVTVPFDQRSKGFIWFFSFLVWFDSIQHQVANPDGTPPGLILLLDEPGLSLHALAQADFLAYIEQLSANHQVLYTTHSPFMVESARFERVRVVEDRVAVGTVISENVSGSSPRTLFPLQAALGYTIAQNLFISKRNLLVEGPADLIYLRFGSAKVENAGLEALRDDVTIVPTGGLDKVATFIALLGANELELVVVHDSAGAPDTRLGDLVREKLLPQKAILTYGDVVSPASKKGGAKAGATPLHAGPADVEDIFTVAEYLSLFNGAFAASLPKPVTEADLPPGDRIVDRLTRYLKSNGIQLRAKGGYNHYAVAAYLASNPLATLDPATLARFGALFKRVNPLFSAPDDEDEGE</sequence>
<keyword evidence="5" id="KW-1185">Reference proteome</keyword>
<feature type="domain" description="ATPase AAA-type core" evidence="2">
    <location>
        <begin position="276"/>
        <end position="410"/>
    </location>
</feature>
<dbReference type="SUPFAM" id="SSF52540">
    <property type="entry name" value="P-loop containing nucleoside triphosphate hydrolases"/>
    <property type="match status" value="1"/>
</dbReference>
<proteinExistence type="predicted"/>
<gene>
    <name evidence="4" type="ORF">rosag_38180</name>
</gene>
<dbReference type="InterPro" id="IPR034139">
    <property type="entry name" value="TOPRIM_OLD"/>
</dbReference>
<feature type="domain" description="Endonuclease GajA/Old nuclease/RecF-like AAA" evidence="1">
    <location>
        <begin position="1"/>
        <end position="179"/>
    </location>
</feature>
<feature type="domain" description="OLD protein-like TOPRIM" evidence="3">
    <location>
        <begin position="459"/>
        <end position="525"/>
    </location>
</feature>
<evidence type="ECO:0008006" key="6">
    <source>
        <dbReference type="Google" id="ProtNLM"/>
    </source>
</evidence>
<evidence type="ECO:0000259" key="3">
    <source>
        <dbReference type="Pfam" id="PF20469"/>
    </source>
</evidence>
<dbReference type="AlphaFoldDB" id="A0AA37Q672"/>
<name>A0AA37Q672_9BACT</name>
<dbReference type="EMBL" id="BRXS01000006">
    <property type="protein sequence ID" value="GLC27305.1"/>
    <property type="molecule type" value="Genomic_DNA"/>
</dbReference>
<dbReference type="Pfam" id="PF20469">
    <property type="entry name" value="OLD-like_TOPRIM"/>
    <property type="match status" value="1"/>
</dbReference>
<evidence type="ECO:0000313" key="4">
    <source>
        <dbReference type="EMBL" id="GLC27305.1"/>
    </source>
</evidence>